<dbReference type="AlphaFoldDB" id="A0A131YHM0"/>
<dbReference type="PROSITE" id="PS50279">
    <property type="entry name" value="BPTI_KUNITZ_2"/>
    <property type="match status" value="1"/>
</dbReference>
<dbReference type="InterPro" id="IPR002223">
    <property type="entry name" value="Kunitz_BPTI"/>
</dbReference>
<reference evidence="3" key="1">
    <citation type="journal article" date="2016" name="Ticks Tick Borne Dis.">
        <title>De novo assembly and annotation of the salivary gland transcriptome of Rhipicephalus appendiculatus male and female ticks during blood feeding.</title>
        <authorList>
            <person name="de Castro M.H."/>
            <person name="de Klerk D."/>
            <person name="Pienaar R."/>
            <person name="Latif A.A."/>
            <person name="Rees D.J."/>
            <person name="Mans B.J."/>
        </authorList>
    </citation>
    <scope>NUCLEOTIDE SEQUENCE</scope>
    <source>
        <tissue evidence="3">Salivary glands</tissue>
    </source>
</reference>
<dbReference type="Gene3D" id="4.10.410.10">
    <property type="entry name" value="Pancreatic trypsin inhibitor Kunitz domain"/>
    <property type="match status" value="1"/>
</dbReference>
<accession>A0A131YHM0</accession>
<sequence length="139" mass="16228">MHKRTLLVILILCNFVPLIAGFKIWSWILGIGRKPTTTLRPTPPSRSNYTRPTCQYGRCFYPLMCYCRIPTTVGYMRYPTQNSPWYYNSTTRTCERSPRAVNACNSFNSRKHCYKECGNAASWLRNNTIIRRYPKRTGA</sequence>
<name>A0A131YHM0_RHIAP</name>
<evidence type="ECO:0000259" key="2">
    <source>
        <dbReference type="PROSITE" id="PS50279"/>
    </source>
</evidence>
<organism evidence="3">
    <name type="scientific">Rhipicephalus appendiculatus</name>
    <name type="common">Brown ear tick</name>
    <dbReference type="NCBI Taxonomy" id="34631"/>
    <lineage>
        <taxon>Eukaryota</taxon>
        <taxon>Metazoa</taxon>
        <taxon>Ecdysozoa</taxon>
        <taxon>Arthropoda</taxon>
        <taxon>Chelicerata</taxon>
        <taxon>Arachnida</taxon>
        <taxon>Acari</taxon>
        <taxon>Parasitiformes</taxon>
        <taxon>Ixodida</taxon>
        <taxon>Ixodoidea</taxon>
        <taxon>Ixodidae</taxon>
        <taxon>Rhipicephalinae</taxon>
        <taxon>Rhipicephalus</taxon>
        <taxon>Rhipicephalus</taxon>
    </lineage>
</organism>
<keyword evidence="1" id="KW-0732">Signal</keyword>
<dbReference type="InterPro" id="IPR036880">
    <property type="entry name" value="Kunitz_BPTI_sf"/>
</dbReference>
<feature type="domain" description="BPTI/Kunitz inhibitor" evidence="2">
    <location>
        <begin position="67"/>
        <end position="117"/>
    </location>
</feature>
<proteinExistence type="predicted"/>
<protein>
    <submittedName>
        <fullName evidence="3">Pancreatic trypsin inhibitor</fullName>
    </submittedName>
</protein>
<dbReference type="GO" id="GO:0004867">
    <property type="term" value="F:serine-type endopeptidase inhibitor activity"/>
    <property type="evidence" value="ECO:0007669"/>
    <property type="project" value="InterPro"/>
</dbReference>
<evidence type="ECO:0000313" key="3">
    <source>
        <dbReference type="EMBL" id="JAP77970.1"/>
    </source>
</evidence>
<feature type="signal peptide" evidence="1">
    <location>
        <begin position="1"/>
        <end position="21"/>
    </location>
</feature>
<dbReference type="EMBL" id="GEDV01010587">
    <property type="protein sequence ID" value="JAP77970.1"/>
    <property type="molecule type" value="Transcribed_RNA"/>
</dbReference>
<evidence type="ECO:0000256" key="1">
    <source>
        <dbReference type="SAM" id="SignalP"/>
    </source>
</evidence>
<feature type="chain" id="PRO_5007285274" evidence="1">
    <location>
        <begin position="22"/>
        <end position="139"/>
    </location>
</feature>